<dbReference type="EMBL" id="CP121196">
    <property type="protein sequence ID" value="XBH19685.1"/>
    <property type="molecule type" value="Genomic_DNA"/>
</dbReference>
<dbReference type="InterPro" id="IPR046487">
    <property type="entry name" value="DUF6580"/>
</dbReference>
<evidence type="ECO:0000313" key="2">
    <source>
        <dbReference type="EMBL" id="XBH19685.1"/>
    </source>
</evidence>
<name>A0AAU7DRM1_9BACT</name>
<reference evidence="2" key="1">
    <citation type="submission" date="2023-03" db="EMBL/GenBank/DDBJ databases">
        <title>Edaphobacter sp.</title>
        <authorList>
            <person name="Huber K.J."/>
            <person name="Papendorf J."/>
            <person name="Pilke C."/>
            <person name="Bunk B."/>
            <person name="Sproeer C."/>
            <person name="Pester M."/>
        </authorList>
    </citation>
    <scope>NUCLEOTIDE SEQUENCE</scope>
    <source>
        <strain evidence="2">DSM 110680</strain>
    </source>
</reference>
<evidence type="ECO:0008006" key="3">
    <source>
        <dbReference type="Google" id="ProtNLM"/>
    </source>
</evidence>
<keyword evidence="1" id="KW-1133">Transmembrane helix</keyword>
<evidence type="ECO:0000256" key="1">
    <source>
        <dbReference type="SAM" id="Phobius"/>
    </source>
</evidence>
<dbReference type="AlphaFoldDB" id="A0AAU7DRM1"/>
<gene>
    <name evidence="2" type="ORF">P8935_10290</name>
</gene>
<feature type="transmembrane region" description="Helical" evidence="1">
    <location>
        <begin position="70"/>
        <end position="89"/>
    </location>
</feature>
<organism evidence="2">
    <name type="scientific">Telmatobacter sp. DSM 110680</name>
    <dbReference type="NCBI Taxonomy" id="3036704"/>
    <lineage>
        <taxon>Bacteria</taxon>
        <taxon>Pseudomonadati</taxon>
        <taxon>Acidobacteriota</taxon>
        <taxon>Terriglobia</taxon>
        <taxon>Terriglobales</taxon>
        <taxon>Acidobacteriaceae</taxon>
        <taxon>Telmatobacter</taxon>
    </lineage>
</organism>
<feature type="transmembrane region" description="Helical" evidence="1">
    <location>
        <begin position="43"/>
        <end position="64"/>
    </location>
</feature>
<dbReference type="Pfam" id="PF20221">
    <property type="entry name" value="DUF6580"/>
    <property type="match status" value="1"/>
</dbReference>
<dbReference type="RefSeq" id="WP_348264904.1">
    <property type="nucleotide sequence ID" value="NZ_CP121196.1"/>
</dbReference>
<accession>A0AAU7DRM1</accession>
<protein>
    <recommendedName>
        <fullName evidence="3">Lysoplasmalogenase</fullName>
    </recommendedName>
</protein>
<keyword evidence="1" id="KW-0472">Membrane</keyword>
<keyword evidence="1" id="KW-0812">Transmembrane</keyword>
<proteinExistence type="predicted"/>
<feature type="transmembrane region" description="Helical" evidence="1">
    <location>
        <begin position="96"/>
        <end position="118"/>
    </location>
</feature>
<feature type="transmembrane region" description="Helical" evidence="1">
    <location>
        <begin position="20"/>
        <end position="36"/>
    </location>
</feature>
<sequence>MPAYLLLVLAILTRVVPHHGWLNFTAVGGALLYFGARRPRREMLAPMAALMVTDYCLTVFAYHYSFEWKFYVTTWAWYLAVMALGYILLKSKTTWLRAGAAAILGPTSFWLISNYSVWVGGTMYPRTLGGLATCYAAAIPFYRNDLVATAIVVGVAFGVPVLVRKLGPERDTNALAVR</sequence>
<feature type="transmembrane region" description="Helical" evidence="1">
    <location>
        <begin position="146"/>
        <end position="163"/>
    </location>
</feature>